<gene>
    <name evidence="2" type="ORF">CK503_11565</name>
</gene>
<dbReference type="Gene3D" id="1.50.10.10">
    <property type="match status" value="2"/>
</dbReference>
<dbReference type="SUPFAM" id="SSF52833">
    <property type="entry name" value="Thioredoxin-like"/>
    <property type="match status" value="1"/>
</dbReference>
<evidence type="ECO:0000313" key="2">
    <source>
        <dbReference type="EMBL" id="PAU93368.1"/>
    </source>
</evidence>
<dbReference type="InterPro" id="IPR036249">
    <property type="entry name" value="Thioredoxin-like_sf"/>
</dbReference>
<dbReference type="Pfam" id="PF03190">
    <property type="entry name" value="Thioredox_DsbH"/>
    <property type="match status" value="1"/>
</dbReference>
<organism evidence="2 3">
    <name type="scientific">Fodinibius salipaludis</name>
    <dbReference type="NCBI Taxonomy" id="2032627"/>
    <lineage>
        <taxon>Bacteria</taxon>
        <taxon>Pseudomonadati</taxon>
        <taxon>Balneolota</taxon>
        <taxon>Balneolia</taxon>
        <taxon>Balneolales</taxon>
        <taxon>Balneolaceae</taxon>
        <taxon>Fodinibius</taxon>
    </lineage>
</organism>
<dbReference type="PANTHER" id="PTHR42899:SF1">
    <property type="entry name" value="SPERMATOGENESIS-ASSOCIATED PROTEIN 20"/>
    <property type="match status" value="1"/>
</dbReference>
<feature type="domain" description="Spermatogenesis-associated protein 20-like TRX" evidence="1">
    <location>
        <begin position="9"/>
        <end position="170"/>
    </location>
</feature>
<dbReference type="OrthoDB" id="9762614at2"/>
<evidence type="ECO:0000259" key="1">
    <source>
        <dbReference type="Pfam" id="PF03190"/>
    </source>
</evidence>
<dbReference type="GO" id="GO:0005975">
    <property type="term" value="P:carbohydrate metabolic process"/>
    <property type="evidence" value="ECO:0007669"/>
    <property type="project" value="InterPro"/>
</dbReference>
<protein>
    <submittedName>
        <fullName evidence="2">Thioredoxin domain-containing protein</fullName>
    </submittedName>
</protein>
<dbReference type="InterPro" id="IPR012341">
    <property type="entry name" value="6hp_glycosidase-like_sf"/>
</dbReference>
<dbReference type="Gene3D" id="3.40.30.10">
    <property type="entry name" value="Glutaredoxin"/>
    <property type="match status" value="1"/>
</dbReference>
<reference evidence="2 3" key="1">
    <citation type="submission" date="2017-08" db="EMBL/GenBank/DDBJ databases">
        <title>Aliifodinibius alkalisoli sp. nov., isolated from saline alkaline soil.</title>
        <authorList>
            <person name="Liu D."/>
            <person name="Zhang G."/>
        </authorList>
    </citation>
    <scope>NUCLEOTIDE SEQUENCE [LARGE SCALE GENOMIC DNA]</scope>
    <source>
        <strain evidence="2 3">WN023</strain>
    </source>
</reference>
<dbReference type="RefSeq" id="WP_095606979.1">
    <property type="nucleotide sequence ID" value="NZ_NSKE01000008.1"/>
</dbReference>
<name>A0A2A2G7V3_9BACT</name>
<proteinExistence type="predicted"/>
<dbReference type="CDD" id="cd02955">
    <property type="entry name" value="SSP411"/>
    <property type="match status" value="1"/>
</dbReference>
<dbReference type="InterPro" id="IPR008928">
    <property type="entry name" value="6-hairpin_glycosidase_sf"/>
</dbReference>
<dbReference type="InterPro" id="IPR024705">
    <property type="entry name" value="Ssp411"/>
</dbReference>
<dbReference type="Proteomes" id="UP000218831">
    <property type="component" value="Unassembled WGS sequence"/>
</dbReference>
<comment type="caution">
    <text evidence="2">The sequence shown here is derived from an EMBL/GenBank/DDBJ whole genome shotgun (WGS) entry which is preliminary data.</text>
</comment>
<dbReference type="EMBL" id="NSKE01000008">
    <property type="protein sequence ID" value="PAU93368.1"/>
    <property type="molecule type" value="Genomic_DNA"/>
</dbReference>
<dbReference type="InterPro" id="IPR004879">
    <property type="entry name" value="Ssp411-like_TRX"/>
</dbReference>
<sequence length="697" mass="80063">MTDSSDHNQNRLADESSPYLLQHANNPVNWYPWGEEAFEKAKKEDKPILVSIGYATCHWCHVMAHESFEDEQVAELMNRAFVNIKVDREERPDIDNTYMLVCQMLTGSGGWPLNVFLTPDKKPFYAATYIPKVGRQGRPGMRELIPWISKIWQNDREKILNSTNEIVTAFQKSNVFTPEDRLDSDILDEAYHQYEQQFDEQHGGFGSSPKFPSPHNLMFLLRYADRYKNSNALEMVKKTLTQMRMGGVFDQVGGGFHRYSTDQQWLVPHFEKMLYDQAMLLMAYTEGWEVAGNDLFKQTADEICSYLTRKMQDEKGGFYSAEDADSEGEEGKFYVWSTEEIREILPLAEAELFIEAYNLTDDGNYHDEATGRKTGKNIPHLQKSFKELARERDMKPENLKSALASIRETLLDKRKKRIHPLLDDKILTDWNGLIIAALAKAGSVFNNQNYVTKAEQCWTFIEDKMLIEDGRLKHRYRNGDVAIDGHADDYAFVIWGLLELYEATFKTKYLQQAVSLNEQFVDQFWDEEKGGFYFTDESAEELLGRKKEIYDGAMPSGNSVAMMNLLKLGRMTANTEWEQMADESLKLFAKSIKKAPTSFGAALQSVDFMEGDSREVVIAGSQGDSDIEQFIRSLYGRFLPRSVFIFHDPEDNKIGDLVPYLSDFGMKDGKPTAYVCQNYACELPTNDPDKMIELIEK</sequence>
<dbReference type="PANTHER" id="PTHR42899">
    <property type="entry name" value="SPERMATOGENESIS-ASSOCIATED PROTEIN 20"/>
    <property type="match status" value="1"/>
</dbReference>
<evidence type="ECO:0000313" key="3">
    <source>
        <dbReference type="Proteomes" id="UP000218831"/>
    </source>
</evidence>
<accession>A0A2A2G7V3</accession>
<keyword evidence="3" id="KW-1185">Reference proteome</keyword>
<dbReference type="SUPFAM" id="SSF48208">
    <property type="entry name" value="Six-hairpin glycosidases"/>
    <property type="match status" value="1"/>
</dbReference>
<dbReference type="PIRSF" id="PIRSF006402">
    <property type="entry name" value="UCP006402_thioredoxin"/>
    <property type="match status" value="1"/>
</dbReference>
<dbReference type="AlphaFoldDB" id="A0A2A2G7V3"/>